<dbReference type="InterPro" id="IPR033124">
    <property type="entry name" value="Ser_caboxypep_his_AS"/>
</dbReference>
<keyword evidence="4 8" id="KW-0732">Signal</keyword>
<dbReference type="PANTHER" id="PTHR11802:SF460">
    <property type="entry name" value="CARBOXYPEPTIDASE"/>
    <property type="match status" value="1"/>
</dbReference>
<evidence type="ECO:0000256" key="8">
    <source>
        <dbReference type="SAM" id="SignalP"/>
    </source>
</evidence>
<name>A0A2G9FVR5_9LAMI</name>
<evidence type="ECO:0000313" key="9">
    <source>
        <dbReference type="EMBL" id="PIM97167.1"/>
    </source>
</evidence>
<accession>A0A2G9FVR5</accession>
<dbReference type="Proteomes" id="UP000231279">
    <property type="component" value="Unassembled WGS sequence"/>
</dbReference>
<organism evidence="9 10">
    <name type="scientific">Handroanthus impetiginosus</name>
    <dbReference type="NCBI Taxonomy" id="429701"/>
    <lineage>
        <taxon>Eukaryota</taxon>
        <taxon>Viridiplantae</taxon>
        <taxon>Streptophyta</taxon>
        <taxon>Embryophyta</taxon>
        <taxon>Tracheophyta</taxon>
        <taxon>Spermatophyta</taxon>
        <taxon>Magnoliopsida</taxon>
        <taxon>eudicotyledons</taxon>
        <taxon>Gunneridae</taxon>
        <taxon>Pentapetalae</taxon>
        <taxon>asterids</taxon>
        <taxon>lamiids</taxon>
        <taxon>Lamiales</taxon>
        <taxon>Bignoniaceae</taxon>
        <taxon>Crescentiina</taxon>
        <taxon>Tabebuia alliance</taxon>
        <taxon>Handroanthus</taxon>
    </lineage>
</organism>
<keyword evidence="10" id="KW-1185">Reference proteome</keyword>
<dbReference type="InterPro" id="IPR029058">
    <property type="entry name" value="AB_hydrolase_fold"/>
</dbReference>
<dbReference type="Gene3D" id="3.40.50.11320">
    <property type="match status" value="1"/>
</dbReference>
<dbReference type="FunFam" id="3.40.50.11320:FF:000001">
    <property type="entry name" value="Carboxypeptidase"/>
    <property type="match status" value="1"/>
</dbReference>
<keyword evidence="3" id="KW-0645">Protease</keyword>
<feature type="signal peptide" evidence="8">
    <location>
        <begin position="1"/>
        <end position="20"/>
    </location>
</feature>
<dbReference type="FunFam" id="3.40.50.1820:FF:000211">
    <property type="entry name" value="Carboxypeptidase"/>
    <property type="match status" value="1"/>
</dbReference>
<dbReference type="GO" id="GO:0004185">
    <property type="term" value="F:serine-type carboxypeptidase activity"/>
    <property type="evidence" value="ECO:0007669"/>
    <property type="project" value="UniProtKB-EC"/>
</dbReference>
<dbReference type="Gene3D" id="3.40.50.1820">
    <property type="entry name" value="alpha/beta hydrolase"/>
    <property type="match status" value="1"/>
</dbReference>
<evidence type="ECO:0000256" key="3">
    <source>
        <dbReference type="ARBA" id="ARBA00022670"/>
    </source>
</evidence>
<gene>
    <name evidence="9" type="ORF">CDL12_30365</name>
</gene>
<dbReference type="PRINTS" id="PR00724">
    <property type="entry name" value="CRBOXYPTASEC"/>
</dbReference>
<keyword evidence="7" id="KW-0325">Glycoprotein</keyword>
<evidence type="ECO:0000256" key="7">
    <source>
        <dbReference type="ARBA" id="ARBA00023180"/>
    </source>
</evidence>
<feature type="chain" id="PRO_5013943468" evidence="8">
    <location>
        <begin position="21"/>
        <end position="393"/>
    </location>
</feature>
<sequence length="393" mass="43661">MKVAILLFLTLSSLLALVRCYGGEPLREFIKAQSLKKSANVVAEDVSTEYTTSYVGVQDGMKELDKISKLPGQPLVKFDQYSGYVTVDPKAGRALFYYFTEAEDSSKKPLVLWLNGGPGCSSIGNGAFAELGPFRVHPDGKTLWCNKYSWNNVANVLFLESPAGVGFSYSNKSSDYTTGDKKTATDSYTFLVNWLERFPEYKNRDFYITGENYAGHYVPRLAYLILQNNKMAKRTFINLKGIAFTGFDPCSFHYVIKYLNTPEVQKALHANGTWDSCNYEIGGKWQDSPNTVLPLIKKLMATGIRIWIYSGDTDGLVPVTTTKYSMPKLGSPVKTSWYPWYSQGQVGGYAVGYANVTFVSVRGAGHFVPSYQPARALDLISSFLEGKLPPGLE</sequence>
<evidence type="ECO:0000256" key="1">
    <source>
        <dbReference type="ARBA" id="ARBA00009431"/>
    </source>
</evidence>
<dbReference type="SUPFAM" id="SSF53474">
    <property type="entry name" value="alpha/beta-Hydrolases"/>
    <property type="match status" value="1"/>
</dbReference>
<proteinExistence type="inferred from homology"/>
<dbReference type="InterPro" id="IPR001563">
    <property type="entry name" value="Peptidase_S10"/>
</dbReference>
<evidence type="ECO:0000313" key="10">
    <source>
        <dbReference type="Proteomes" id="UP000231279"/>
    </source>
</evidence>
<dbReference type="GO" id="GO:0005773">
    <property type="term" value="C:vacuole"/>
    <property type="evidence" value="ECO:0007669"/>
    <property type="project" value="TreeGrafter"/>
</dbReference>
<protein>
    <submittedName>
        <fullName evidence="9">Serine carboxypeptidases (Lysosomal cathepsin A)</fullName>
        <ecNumber evidence="9">3.4.16.6</ecNumber>
    </submittedName>
</protein>
<comment type="similarity">
    <text evidence="1">Belongs to the peptidase S10 family.</text>
</comment>
<dbReference type="OrthoDB" id="443318at2759"/>
<dbReference type="Gene3D" id="6.10.250.940">
    <property type="match status" value="1"/>
</dbReference>
<evidence type="ECO:0000256" key="4">
    <source>
        <dbReference type="ARBA" id="ARBA00022729"/>
    </source>
</evidence>
<keyword evidence="5 9" id="KW-0378">Hydrolase</keyword>
<comment type="caution">
    <text evidence="9">The sequence shown here is derived from an EMBL/GenBank/DDBJ whole genome shotgun (WGS) entry which is preliminary data.</text>
</comment>
<dbReference type="PANTHER" id="PTHR11802">
    <property type="entry name" value="SERINE PROTEASE FAMILY S10 SERINE CARBOXYPEPTIDASE"/>
    <property type="match status" value="1"/>
</dbReference>
<dbReference type="GO" id="GO:0006508">
    <property type="term" value="P:proteolysis"/>
    <property type="evidence" value="ECO:0007669"/>
    <property type="project" value="UniProtKB-KW"/>
</dbReference>
<dbReference type="Pfam" id="PF00450">
    <property type="entry name" value="Peptidase_S10"/>
    <property type="match status" value="2"/>
</dbReference>
<keyword evidence="6" id="KW-1015">Disulfide bond</keyword>
<evidence type="ECO:0000256" key="2">
    <source>
        <dbReference type="ARBA" id="ARBA00022645"/>
    </source>
</evidence>
<reference evidence="10" key="1">
    <citation type="journal article" date="2018" name="Gigascience">
        <title>Genome assembly of the Pink Ipe (Handroanthus impetiginosus, Bignoniaceae), a highly valued, ecologically keystone Neotropical timber forest tree.</title>
        <authorList>
            <person name="Silva-Junior O.B."/>
            <person name="Grattapaglia D."/>
            <person name="Novaes E."/>
            <person name="Collevatti R.G."/>
        </authorList>
    </citation>
    <scope>NUCLEOTIDE SEQUENCE [LARGE SCALE GENOMIC DNA]</scope>
    <source>
        <strain evidence="10">cv. UFG-1</strain>
    </source>
</reference>
<evidence type="ECO:0000256" key="6">
    <source>
        <dbReference type="ARBA" id="ARBA00023157"/>
    </source>
</evidence>
<dbReference type="EMBL" id="NKXS01010690">
    <property type="protein sequence ID" value="PIM97167.1"/>
    <property type="molecule type" value="Genomic_DNA"/>
</dbReference>
<dbReference type="PROSITE" id="PS00560">
    <property type="entry name" value="CARBOXYPEPT_SER_HIS"/>
    <property type="match status" value="1"/>
</dbReference>
<keyword evidence="2 9" id="KW-0121">Carboxypeptidase</keyword>
<evidence type="ECO:0000256" key="5">
    <source>
        <dbReference type="ARBA" id="ARBA00022801"/>
    </source>
</evidence>
<dbReference type="STRING" id="429701.A0A2G9FVR5"/>
<dbReference type="EC" id="3.4.16.6" evidence="9"/>
<dbReference type="AlphaFoldDB" id="A0A2G9FVR5"/>